<comment type="caution">
    <text evidence="8">The sequence shown here is derived from an EMBL/GenBank/DDBJ whole genome shotgun (WGS) entry which is preliminary data.</text>
</comment>
<dbReference type="InterPro" id="IPR000690">
    <property type="entry name" value="Matrin/U1-C_Znf_C2H2"/>
</dbReference>
<dbReference type="InterPro" id="IPR013085">
    <property type="entry name" value="U1-CZ_Znf_C2H2"/>
</dbReference>
<feature type="region of interest" description="Disordered" evidence="6">
    <location>
        <begin position="145"/>
        <end position="251"/>
    </location>
</feature>
<name>A0AAW1SLF8_9CHLO</name>
<evidence type="ECO:0000256" key="4">
    <source>
        <dbReference type="ARBA" id="ARBA00022833"/>
    </source>
</evidence>
<dbReference type="GO" id="GO:0003723">
    <property type="term" value="F:RNA binding"/>
    <property type="evidence" value="ECO:0007669"/>
    <property type="project" value="TreeGrafter"/>
</dbReference>
<dbReference type="Pfam" id="PF06220">
    <property type="entry name" value="zf-U1"/>
    <property type="match status" value="1"/>
</dbReference>
<dbReference type="InterPro" id="IPR036236">
    <property type="entry name" value="Znf_C2H2_sf"/>
</dbReference>
<dbReference type="Gene3D" id="3.30.160.60">
    <property type="entry name" value="Classic Zinc Finger"/>
    <property type="match status" value="1"/>
</dbReference>
<evidence type="ECO:0000256" key="5">
    <source>
        <dbReference type="ARBA" id="ARBA00023242"/>
    </source>
</evidence>
<gene>
    <name evidence="8" type="ORF">WJX84_002334</name>
</gene>
<keyword evidence="5" id="KW-0539">Nucleus</keyword>
<feature type="domain" description="Matrin-type" evidence="7">
    <location>
        <begin position="11"/>
        <end position="42"/>
    </location>
</feature>
<evidence type="ECO:0000256" key="1">
    <source>
        <dbReference type="ARBA" id="ARBA00004123"/>
    </source>
</evidence>
<sequence>MTEFWKSNPMFWCDYCKVWMQDNPHAKAVHERGIKHQERVEKKLRDMRRKAVSDKKEEELAVSTMSSIKAKARKEYEEDMRKAGEAQRDHIGTWRRKQDEDVKKDADLWHNSAVDYYFDDVTKMYYGGDPAAWTTQPEIPNEARFENAPHAGNAPAKGPGSSAGQASKPAPVQKKLVPKHPLAELGGRSMPEFGHIGGAKGIGSSDKQFDHQLQTALTAKRKREEQTASKLPASKGRPLSKADAEALAKREAAKARVQQRELREWGML</sequence>
<evidence type="ECO:0000313" key="9">
    <source>
        <dbReference type="Proteomes" id="UP001485043"/>
    </source>
</evidence>
<keyword evidence="2" id="KW-0479">Metal-binding</keyword>
<evidence type="ECO:0000256" key="6">
    <source>
        <dbReference type="SAM" id="MobiDB-lite"/>
    </source>
</evidence>
<keyword evidence="4" id="KW-0862">Zinc</keyword>
<evidence type="ECO:0000256" key="2">
    <source>
        <dbReference type="ARBA" id="ARBA00022723"/>
    </source>
</evidence>
<dbReference type="GO" id="GO:0071011">
    <property type="term" value="C:precatalytic spliceosome"/>
    <property type="evidence" value="ECO:0007669"/>
    <property type="project" value="TreeGrafter"/>
</dbReference>
<dbReference type="AlphaFoldDB" id="A0AAW1SLF8"/>
<dbReference type="SMART" id="SM00451">
    <property type="entry name" value="ZnF_U1"/>
    <property type="match status" value="1"/>
</dbReference>
<dbReference type="EMBL" id="JALJOV010001388">
    <property type="protein sequence ID" value="KAK9848656.1"/>
    <property type="molecule type" value="Genomic_DNA"/>
</dbReference>
<accession>A0AAW1SLF8</accession>
<evidence type="ECO:0000256" key="3">
    <source>
        <dbReference type="ARBA" id="ARBA00022771"/>
    </source>
</evidence>
<dbReference type="PANTHER" id="PTHR13173">
    <property type="entry name" value="WW DOMAIN BINDING PROTEIN 4"/>
    <property type="match status" value="1"/>
</dbReference>
<dbReference type="PANTHER" id="PTHR13173:SF10">
    <property type="entry name" value="WW DOMAIN-BINDING PROTEIN 4"/>
    <property type="match status" value="1"/>
</dbReference>
<keyword evidence="3" id="KW-0863">Zinc-finger</keyword>
<organism evidence="8 9">
    <name type="scientific">Apatococcus fuscideae</name>
    <dbReference type="NCBI Taxonomy" id="2026836"/>
    <lineage>
        <taxon>Eukaryota</taxon>
        <taxon>Viridiplantae</taxon>
        <taxon>Chlorophyta</taxon>
        <taxon>core chlorophytes</taxon>
        <taxon>Trebouxiophyceae</taxon>
        <taxon>Chlorellales</taxon>
        <taxon>Chlorellaceae</taxon>
        <taxon>Apatococcus</taxon>
    </lineage>
</organism>
<evidence type="ECO:0000259" key="7">
    <source>
        <dbReference type="PROSITE" id="PS50171"/>
    </source>
</evidence>
<dbReference type="InterPro" id="IPR003604">
    <property type="entry name" value="Matrin/U1-like-C_Znf_C2H2"/>
</dbReference>
<dbReference type="GO" id="GO:0008270">
    <property type="term" value="F:zinc ion binding"/>
    <property type="evidence" value="ECO:0007669"/>
    <property type="project" value="UniProtKB-KW"/>
</dbReference>
<reference evidence="8 9" key="1">
    <citation type="journal article" date="2024" name="Nat. Commun.">
        <title>Phylogenomics reveals the evolutionary origins of lichenization in chlorophyte algae.</title>
        <authorList>
            <person name="Puginier C."/>
            <person name="Libourel C."/>
            <person name="Otte J."/>
            <person name="Skaloud P."/>
            <person name="Haon M."/>
            <person name="Grisel S."/>
            <person name="Petersen M."/>
            <person name="Berrin J.G."/>
            <person name="Delaux P.M."/>
            <person name="Dal Grande F."/>
            <person name="Keller J."/>
        </authorList>
    </citation>
    <scope>NUCLEOTIDE SEQUENCE [LARGE SCALE GENOMIC DNA]</scope>
    <source>
        <strain evidence="8 9">SAG 2523</strain>
    </source>
</reference>
<comment type="subcellular location">
    <subcellularLocation>
        <location evidence="1">Nucleus</location>
    </subcellularLocation>
</comment>
<dbReference type="PROSITE" id="PS50171">
    <property type="entry name" value="ZF_MATRIN"/>
    <property type="match status" value="1"/>
</dbReference>
<proteinExistence type="predicted"/>
<feature type="compositionally biased region" description="Basic and acidic residues" evidence="6">
    <location>
        <begin position="240"/>
        <end position="251"/>
    </location>
</feature>
<dbReference type="Proteomes" id="UP001485043">
    <property type="component" value="Unassembled WGS sequence"/>
</dbReference>
<dbReference type="GO" id="GO:0000398">
    <property type="term" value="P:mRNA splicing, via spliceosome"/>
    <property type="evidence" value="ECO:0007669"/>
    <property type="project" value="InterPro"/>
</dbReference>
<keyword evidence="9" id="KW-1185">Reference proteome</keyword>
<dbReference type="SUPFAM" id="SSF57667">
    <property type="entry name" value="beta-beta-alpha zinc fingers"/>
    <property type="match status" value="1"/>
</dbReference>
<protein>
    <recommendedName>
        <fullName evidence="7">Matrin-type domain-containing protein</fullName>
    </recommendedName>
</protein>
<dbReference type="InterPro" id="IPR040023">
    <property type="entry name" value="WBP4"/>
</dbReference>
<evidence type="ECO:0000313" key="8">
    <source>
        <dbReference type="EMBL" id="KAK9848656.1"/>
    </source>
</evidence>